<dbReference type="InterPro" id="IPR010445">
    <property type="entry name" value="LapA_dom"/>
</dbReference>
<reference evidence="8 9" key="1">
    <citation type="journal article" date="2021" name="Microbiol. Resour. Announc.">
        <title>Draft Genome Sequence of Coralloluteibacterium stylophorae LMG 29479T.</title>
        <authorList>
            <person name="Karlyshev A.V."/>
            <person name="Kudryashova E.B."/>
            <person name="Ariskina E.V."/>
            <person name="Conroy A.P."/>
            <person name="Abidueva E.Y."/>
        </authorList>
    </citation>
    <scope>NUCLEOTIDE SEQUENCE [LARGE SCALE GENOMIC DNA]</scope>
    <source>
        <strain evidence="8 9">LMG 29479</strain>
    </source>
</reference>
<comment type="caution">
    <text evidence="7">The sequence shown here is derived from an EMBL/GenBank/DDBJ whole genome shotgun (WGS) entry which is preliminary data.</text>
</comment>
<dbReference type="Pfam" id="PF06305">
    <property type="entry name" value="LapA_dom"/>
    <property type="match status" value="1"/>
</dbReference>
<evidence type="ECO:0000256" key="5">
    <source>
        <dbReference type="SAM" id="Phobius"/>
    </source>
</evidence>
<keyword evidence="2 5" id="KW-0812">Transmembrane</keyword>
<reference evidence="7" key="2">
    <citation type="submission" date="2021-04" db="EMBL/GenBank/DDBJ databases">
        <authorList>
            <person name="Karlyshev A.V."/>
        </authorList>
    </citation>
    <scope>NUCLEOTIDE SEQUENCE</scope>
    <source>
        <strain evidence="7">LMG 29479</strain>
    </source>
</reference>
<accession>A0A8J8AZJ0</accession>
<evidence type="ECO:0000313" key="8">
    <source>
        <dbReference type="EMBL" id="MBS7455978.1"/>
    </source>
</evidence>
<keyword evidence="3 5" id="KW-1133">Transmembrane helix</keyword>
<evidence type="ECO:0000256" key="4">
    <source>
        <dbReference type="ARBA" id="ARBA00023136"/>
    </source>
</evidence>
<evidence type="ECO:0000313" key="9">
    <source>
        <dbReference type="Proteomes" id="UP000675747"/>
    </source>
</evidence>
<protein>
    <submittedName>
        <fullName evidence="7">DUF1049 domain-containing protein</fullName>
    </submittedName>
</protein>
<keyword evidence="1" id="KW-1003">Cell membrane</keyword>
<name>A0A8J8AZJ0_9GAMM</name>
<proteinExistence type="predicted"/>
<feature type="transmembrane region" description="Helical" evidence="5">
    <location>
        <begin position="44"/>
        <end position="68"/>
    </location>
</feature>
<dbReference type="AlphaFoldDB" id="A0A8J8AZJ0"/>
<evidence type="ECO:0000256" key="3">
    <source>
        <dbReference type="ARBA" id="ARBA00022989"/>
    </source>
</evidence>
<dbReference type="EMBL" id="JAGQFT010000365">
    <property type="protein sequence ID" value="MBR0564472.1"/>
    <property type="molecule type" value="Genomic_DNA"/>
</dbReference>
<sequence>MRILQLLIAALCVAAGVVFGALNPQGVALDFGPWRIDAAPLGLSLLLAMLVGAILGGLVLGAFVIWPLRRRVYRLERRNGADESAETAVVEPARPTP</sequence>
<gene>
    <name evidence="8" type="ORF">KB893_002370</name>
    <name evidence="7" type="ORF">KB893_18535</name>
</gene>
<evidence type="ECO:0000256" key="1">
    <source>
        <dbReference type="ARBA" id="ARBA00022475"/>
    </source>
</evidence>
<evidence type="ECO:0000256" key="2">
    <source>
        <dbReference type="ARBA" id="ARBA00022692"/>
    </source>
</evidence>
<organism evidence="7">
    <name type="scientific">Coralloluteibacterium stylophorae</name>
    <dbReference type="NCBI Taxonomy" id="1776034"/>
    <lineage>
        <taxon>Bacteria</taxon>
        <taxon>Pseudomonadati</taxon>
        <taxon>Pseudomonadota</taxon>
        <taxon>Gammaproteobacteria</taxon>
        <taxon>Lysobacterales</taxon>
        <taxon>Lysobacteraceae</taxon>
        <taxon>Coralloluteibacterium</taxon>
    </lineage>
</organism>
<evidence type="ECO:0000313" key="7">
    <source>
        <dbReference type="EMBL" id="MBR0564472.1"/>
    </source>
</evidence>
<keyword evidence="9" id="KW-1185">Reference proteome</keyword>
<evidence type="ECO:0000259" key="6">
    <source>
        <dbReference type="Pfam" id="PF06305"/>
    </source>
</evidence>
<dbReference type="Proteomes" id="UP000675747">
    <property type="component" value="Unassembled WGS sequence"/>
</dbReference>
<dbReference type="RefSeq" id="WP_211928286.1">
    <property type="nucleotide sequence ID" value="NZ_JAGQFT020000001.1"/>
</dbReference>
<dbReference type="EMBL" id="JAGQFT020000001">
    <property type="protein sequence ID" value="MBS7455978.1"/>
    <property type="molecule type" value="Genomic_DNA"/>
</dbReference>
<feature type="domain" description="Lipopolysaccharide assembly protein A" evidence="6">
    <location>
        <begin position="22"/>
        <end position="79"/>
    </location>
</feature>
<dbReference type="GO" id="GO:0005886">
    <property type="term" value="C:plasma membrane"/>
    <property type="evidence" value="ECO:0007669"/>
    <property type="project" value="InterPro"/>
</dbReference>
<keyword evidence="4 5" id="KW-0472">Membrane</keyword>